<dbReference type="RefSeq" id="WP_060798335.1">
    <property type="nucleotide sequence ID" value="NZ_KQ956688.1"/>
</dbReference>
<dbReference type="PATRIC" id="fig|851.8.peg.1015"/>
<dbReference type="Pfam" id="PF13730">
    <property type="entry name" value="HTH_36"/>
    <property type="match status" value="1"/>
</dbReference>
<sequence>MRDIREKNWFWLENDLVDREDIAAMEKLIYMLLARYADKDGKCFPSQEKLCKITGIKDYRTIVKYLKQLEEKGLIEIQKTNGKVNIYYLKNIGKAPTKNAGAKNVGANFADEPPTKNAGTPPTNFAGITIHNEKDSKNNTQLKENNKEVGEVVNYLNEKAGTKYKTSSKNTTKHIKARINDGYTLEDFKTVIDKKCSEWLNTDMEKYLCPDTLFGSKFEKYLNQKINGPVNKNTQNNTPAQDIKWGD</sequence>
<evidence type="ECO:0000313" key="3">
    <source>
        <dbReference type="EMBL" id="KXA22131.1"/>
    </source>
</evidence>
<feature type="compositionally biased region" description="Polar residues" evidence="1">
    <location>
        <begin position="227"/>
        <end position="240"/>
    </location>
</feature>
<protein>
    <recommendedName>
        <fullName evidence="2">Phage conserved hypothetical protein C-terminal domain-containing protein</fullName>
    </recommendedName>
</protein>
<dbReference type="SUPFAM" id="SSF46785">
    <property type="entry name" value="Winged helix' DNA-binding domain"/>
    <property type="match status" value="1"/>
</dbReference>
<name>A0A133P0R8_FUSNU</name>
<accession>A0A133P0R8</accession>
<dbReference type="AlphaFoldDB" id="A0A133P0R8"/>
<reference evidence="4" key="1">
    <citation type="submission" date="2016-01" db="EMBL/GenBank/DDBJ databases">
        <authorList>
            <person name="Mitreva M."/>
            <person name="Pepin K.H."/>
            <person name="Mihindukulasuriya K.A."/>
            <person name="Fulton R."/>
            <person name="Fronick C."/>
            <person name="O'Laughlin M."/>
            <person name="Miner T."/>
            <person name="Herter B."/>
            <person name="Rosa B.A."/>
            <person name="Cordes M."/>
            <person name="Tomlinson C."/>
            <person name="Wollam A."/>
            <person name="Palsikar V.B."/>
            <person name="Mardis E.R."/>
            <person name="Wilson R.K."/>
        </authorList>
    </citation>
    <scope>NUCLEOTIDE SEQUENCE [LARGE SCALE GENOMIC DNA]</scope>
    <source>
        <strain evidence="4">MJR7757B</strain>
    </source>
</reference>
<keyword evidence="4" id="KW-1185">Reference proteome</keyword>
<dbReference type="EMBL" id="LRPY01000099">
    <property type="protein sequence ID" value="KXA22131.1"/>
    <property type="molecule type" value="Genomic_DNA"/>
</dbReference>
<organism evidence="3 4">
    <name type="scientific">Fusobacterium nucleatum</name>
    <dbReference type="NCBI Taxonomy" id="851"/>
    <lineage>
        <taxon>Bacteria</taxon>
        <taxon>Fusobacteriati</taxon>
        <taxon>Fusobacteriota</taxon>
        <taxon>Fusobacteriia</taxon>
        <taxon>Fusobacteriales</taxon>
        <taxon>Fusobacteriaceae</taxon>
        <taxon>Fusobacterium</taxon>
    </lineage>
</organism>
<feature type="domain" description="Phage conserved hypothetical protein C-terminal" evidence="2">
    <location>
        <begin position="152"/>
        <end position="223"/>
    </location>
</feature>
<evidence type="ECO:0000259" key="2">
    <source>
        <dbReference type="Pfam" id="PF09524"/>
    </source>
</evidence>
<dbReference type="InterPro" id="IPR011741">
    <property type="entry name" value="Phg_2220_C"/>
</dbReference>
<dbReference type="NCBIfam" id="TIGR02220">
    <property type="entry name" value="phg_TIGR02220"/>
    <property type="match status" value="1"/>
</dbReference>
<dbReference type="Pfam" id="PF09524">
    <property type="entry name" value="Phg_2220_C"/>
    <property type="match status" value="1"/>
</dbReference>
<gene>
    <name evidence="3" type="ORF">HMPREF3221_01011</name>
</gene>
<dbReference type="Gene3D" id="1.10.10.10">
    <property type="entry name" value="Winged helix-like DNA-binding domain superfamily/Winged helix DNA-binding domain"/>
    <property type="match status" value="1"/>
</dbReference>
<dbReference type="InterPro" id="IPR036390">
    <property type="entry name" value="WH_DNA-bd_sf"/>
</dbReference>
<dbReference type="Proteomes" id="UP000070401">
    <property type="component" value="Unassembled WGS sequence"/>
</dbReference>
<evidence type="ECO:0000256" key="1">
    <source>
        <dbReference type="SAM" id="MobiDB-lite"/>
    </source>
</evidence>
<feature type="region of interest" description="Disordered" evidence="1">
    <location>
        <begin position="227"/>
        <end position="247"/>
    </location>
</feature>
<comment type="caution">
    <text evidence="3">The sequence shown here is derived from an EMBL/GenBank/DDBJ whole genome shotgun (WGS) entry which is preliminary data.</text>
</comment>
<proteinExistence type="predicted"/>
<evidence type="ECO:0000313" key="4">
    <source>
        <dbReference type="Proteomes" id="UP000070401"/>
    </source>
</evidence>
<dbReference type="InterPro" id="IPR036388">
    <property type="entry name" value="WH-like_DNA-bd_sf"/>
</dbReference>